<feature type="compositionally biased region" description="Polar residues" evidence="1">
    <location>
        <begin position="705"/>
        <end position="719"/>
    </location>
</feature>
<feature type="region of interest" description="Disordered" evidence="1">
    <location>
        <begin position="1016"/>
        <end position="1042"/>
    </location>
</feature>
<feature type="compositionally biased region" description="Basic and acidic residues" evidence="1">
    <location>
        <begin position="599"/>
        <end position="613"/>
    </location>
</feature>
<evidence type="ECO:0000256" key="1">
    <source>
        <dbReference type="SAM" id="MobiDB-lite"/>
    </source>
</evidence>
<feature type="compositionally biased region" description="Acidic residues" evidence="1">
    <location>
        <begin position="563"/>
        <end position="591"/>
    </location>
</feature>
<evidence type="ECO:0008006" key="4">
    <source>
        <dbReference type="Google" id="ProtNLM"/>
    </source>
</evidence>
<feature type="region of interest" description="Disordered" evidence="1">
    <location>
        <begin position="865"/>
        <end position="907"/>
    </location>
</feature>
<feature type="region of interest" description="Disordered" evidence="1">
    <location>
        <begin position="331"/>
        <end position="371"/>
    </location>
</feature>
<feature type="compositionally biased region" description="Basic and acidic residues" evidence="1">
    <location>
        <begin position="721"/>
        <end position="739"/>
    </location>
</feature>
<feature type="compositionally biased region" description="Polar residues" evidence="1">
    <location>
        <begin position="829"/>
        <end position="839"/>
    </location>
</feature>
<comment type="caution">
    <text evidence="2">The sequence shown here is derived from an EMBL/GenBank/DDBJ whole genome shotgun (WGS) entry which is preliminary data.</text>
</comment>
<protein>
    <recommendedName>
        <fullName evidence="4">Protamine P1</fullName>
    </recommendedName>
</protein>
<feature type="region of interest" description="Disordered" evidence="1">
    <location>
        <begin position="805"/>
        <end position="839"/>
    </location>
</feature>
<accession>A0A9P5HAF8</accession>
<feature type="compositionally biased region" description="Polar residues" evidence="1">
    <location>
        <begin position="352"/>
        <end position="362"/>
    </location>
</feature>
<reference evidence="2" key="1">
    <citation type="submission" date="2020-03" db="EMBL/GenBank/DDBJ databases">
        <title>Draft Genome Sequence of Cylindrodendrum hubeiense.</title>
        <authorList>
            <person name="Buettner E."/>
            <person name="Kellner H."/>
        </authorList>
    </citation>
    <scope>NUCLEOTIDE SEQUENCE</scope>
    <source>
        <strain evidence="2">IHI 201604</strain>
    </source>
</reference>
<feature type="region of interest" description="Disordered" evidence="1">
    <location>
        <begin position="286"/>
        <end position="316"/>
    </location>
</feature>
<dbReference type="OrthoDB" id="5419922at2759"/>
<keyword evidence="3" id="KW-1185">Reference proteome</keyword>
<feature type="compositionally biased region" description="Acidic residues" evidence="1">
    <location>
        <begin position="498"/>
        <end position="509"/>
    </location>
</feature>
<evidence type="ECO:0000313" key="2">
    <source>
        <dbReference type="EMBL" id="KAF7551995.1"/>
    </source>
</evidence>
<feature type="compositionally biased region" description="Polar residues" evidence="1">
    <location>
        <begin position="331"/>
        <end position="342"/>
    </location>
</feature>
<feature type="compositionally biased region" description="Polar residues" evidence="1">
    <location>
        <begin position="812"/>
        <end position="821"/>
    </location>
</feature>
<name>A0A9P5HAF8_9HYPO</name>
<feature type="compositionally biased region" description="Basic residues" evidence="1">
    <location>
        <begin position="299"/>
        <end position="310"/>
    </location>
</feature>
<dbReference type="AlphaFoldDB" id="A0A9P5HAF8"/>
<dbReference type="Proteomes" id="UP000722485">
    <property type="component" value="Unassembled WGS sequence"/>
</dbReference>
<feature type="compositionally biased region" description="Polar residues" evidence="1">
    <location>
        <begin position="895"/>
        <end position="907"/>
    </location>
</feature>
<feature type="region of interest" description="Disordered" evidence="1">
    <location>
        <begin position="679"/>
        <end position="753"/>
    </location>
</feature>
<feature type="compositionally biased region" description="Basic and acidic residues" evidence="1">
    <location>
        <begin position="693"/>
        <end position="703"/>
    </location>
</feature>
<feature type="compositionally biased region" description="Polar residues" evidence="1">
    <location>
        <begin position="541"/>
        <end position="556"/>
    </location>
</feature>
<feature type="compositionally biased region" description="Polar residues" evidence="1">
    <location>
        <begin position="510"/>
        <end position="525"/>
    </location>
</feature>
<evidence type="ECO:0000313" key="3">
    <source>
        <dbReference type="Proteomes" id="UP000722485"/>
    </source>
</evidence>
<organism evidence="2 3">
    <name type="scientific">Cylindrodendrum hubeiense</name>
    <dbReference type="NCBI Taxonomy" id="595255"/>
    <lineage>
        <taxon>Eukaryota</taxon>
        <taxon>Fungi</taxon>
        <taxon>Dikarya</taxon>
        <taxon>Ascomycota</taxon>
        <taxon>Pezizomycotina</taxon>
        <taxon>Sordariomycetes</taxon>
        <taxon>Hypocreomycetidae</taxon>
        <taxon>Hypocreales</taxon>
        <taxon>Nectriaceae</taxon>
        <taxon>Cylindrodendrum</taxon>
    </lineage>
</organism>
<feature type="region of interest" description="Disordered" evidence="1">
    <location>
        <begin position="82"/>
        <end position="111"/>
    </location>
</feature>
<gene>
    <name evidence="2" type="ORF">G7Z17_g4637</name>
</gene>
<feature type="region of interest" description="Disordered" evidence="1">
    <location>
        <begin position="498"/>
        <end position="620"/>
    </location>
</feature>
<sequence>MRHAGQKADVLGPSWEEDTIYCEATCAPEDVFYEGSDDEDYDDLTSRRLRYEAAGQRFLDGSTPLLLTATLKGPFDTSSGWINPWRSKHRTTGTMKGTRTSPEKLSRQSTHKRNISIPETIDVGPHDSMECHLPSPESLKQAPVADIHPYLEEDELAMVQNWRTAVQPVAKDQFWAATPKGNISERKRKARGSEWLRKLVSKRRRTELMELESINMPVPRRPGFREEGSSNRLGPNTSFCSAPGQLPSSAATATRFLLGHDGASFQSARDTDDDDELLDSVHVSFSSAPSRLQSPSKRLSPHRNAKRTVYKSRGSEDELSLDNVAMRAAATLSSPVSQQRFSQVLPRKSPRHSLSQQALAKQSPSLPPSSLTSMVYEDVADEYEMGEGDEQFETQKDESFCFRMPSKLTSAADSPVDVANQPDVIEGESWSGLSSSDQTELQPLHIAEGECVESKDQGPKIDTLSIAPDTGIVEIDRVGVSSELSSLISNDFEGFDVEAPSEADVEMASDSDTANVSHTTNSSDAASKPSYEAEDDIGVEVTNNQPGFQQVVSNEQPYHATETEDQSMSEDDTSEEDGSEESEEGSNDGTDDNIPSQVSEHEAAESVPERPIEHLQPGPLSLLKNSVKRFAPKTSWARLSLAESISSPTPTPDNEIDESSHTIIPDRVLEISTPGEVLSEHSEAANAASELAEQAHDDMDVEKSITASTPNSQASSPLPQRSEHSQEVLEHNDAMKADDANQESIPLSVSQQSPWAGTKLSQFAMPPANHIIQDAEDLSKPQVIDDASTIASTPAQIPWEISTKLPDVPQDHTPSTDNADQLSALHELATTSSSSQLQNCSTISTTPAITPAVALRATTPEPQFSVKSFASFMSPSPERRPRNSRRATWRDSGSRLPSTQGILASATKNPWGLTVSQRRVSWAQLPHEMSSPTTGDVIPSPLEARGRQLSPPPAIPIAELPTSEDAKFHDHFTAVARQTKGLRQRLLPTASQRTLGSPEAQAMAEAFLAVDQLRKPSLGGQSMDNAGSQRESERTQESQEPLDIVEDVIREMGGYLDTWNVDTELDIARKSSSMQAPQLTQSPW</sequence>
<dbReference type="EMBL" id="JAANBB010000068">
    <property type="protein sequence ID" value="KAF7551995.1"/>
    <property type="molecule type" value="Genomic_DNA"/>
</dbReference>
<proteinExistence type="predicted"/>
<feature type="compositionally biased region" description="Polar residues" evidence="1">
    <location>
        <begin position="286"/>
        <end position="297"/>
    </location>
</feature>
<feature type="compositionally biased region" description="Polar residues" evidence="1">
    <location>
        <begin position="742"/>
        <end position="753"/>
    </location>
</feature>
<feature type="region of interest" description="Disordered" evidence="1">
    <location>
        <begin position="638"/>
        <end position="664"/>
    </location>
</feature>